<dbReference type="CDD" id="cd12179">
    <property type="entry name" value="2-Hacid_dh_14"/>
    <property type="match status" value="1"/>
</dbReference>
<evidence type="ECO:0000256" key="2">
    <source>
        <dbReference type="ARBA" id="ARBA00005854"/>
    </source>
</evidence>
<dbReference type="InterPro" id="IPR007829">
    <property type="entry name" value="TM2"/>
</dbReference>
<dbReference type="GO" id="GO:0051287">
    <property type="term" value="F:NAD binding"/>
    <property type="evidence" value="ECO:0007669"/>
    <property type="project" value="InterPro"/>
</dbReference>
<comment type="similarity">
    <text evidence="2 7">Belongs to the D-isomer specific 2-hydroxyacid dehydrogenase family.</text>
</comment>
<dbReference type="GO" id="GO:0016020">
    <property type="term" value="C:membrane"/>
    <property type="evidence" value="ECO:0007669"/>
    <property type="project" value="UniProtKB-SubCell"/>
</dbReference>
<dbReference type="InterPro" id="IPR050223">
    <property type="entry name" value="D-isomer_2-hydroxyacid_DH"/>
</dbReference>
<feature type="domain" description="TM2" evidence="11">
    <location>
        <begin position="374"/>
        <end position="423"/>
    </location>
</feature>
<evidence type="ECO:0000256" key="4">
    <source>
        <dbReference type="ARBA" id="ARBA00022989"/>
    </source>
</evidence>
<name>A0A1I5CHF4_9FLAO</name>
<evidence type="ECO:0000259" key="9">
    <source>
        <dbReference type="Pfam" id="PF00389"/>
    </source>
</evidence>
<keyword evidence="6 8" id="KW-0472">Membrane</keyword>
<evidence type="ECO:0000259" key="10">
    <source>
        <dbReference type="Pfam" id="PF02826"/>
    </source>
</evidence>
<dbReference type="EMBL" id="FOVI01000012">
    <property type="protein sequence ID" value="SFN86428.1"/>
    <property type="molecule type" value="Genomic_DNA"/>
</dbReference>
<evidence type="ECO:0000256" key="8">
    <source>
        <dbReference type="SAM" id="Phobius"/>
    </source>
</evidence>
<dbReference type="SUPFAM" id="SSF51735">
    <property type="entry name" value="NAD(P)-binding Rossmann-fold domains"/>
    <property type="match status" value="1"/>
</dbReference>
<comment type="subcellular location">
    <subcellularLocation>
        <location evidence="1">Membrane</location>
        <topology evidence="1">Multi-pass membrane protein</topology>
    </subcellularLocation>
</comment>
<dbReference type="Pfam" id="PF00389">
    <property type="entry name" value="2-Hacid_dh"/>
    <property type="match status" value="1"/>
</dbReference>
<keyword evidence="13" id="KW-1185">Reference proteome</keyword>
<feature type="domain" description="D-isomer specific 2-hydroxyacid dehydrogenase NAD-binding" evidence="10">
    <location>
        <begin position="105"/>
        <end position="289"/>
    </location>
</feature>
<evidence type="ECO:0000256" key="1">
    <source>
        <dbReference type="ARBA" id="ARBA00004141"/>
    </source>
</evidence>
<dbReference type="PANTHER" id="PTHR10996">
    <property type="entry name" value="2-HYDROXYACID DEHYDROGENASE-RELATED"/>
    <property type="match status" value="1"/>
</dbReference>
<keyword evidence="4 8" id="KW-1133">Transmembrane helix</keyword>
<dbReference type="OrthoDB" id="9805416at2"/>
<keyword evidence="5 7" id="KW-0560">Oxidoreductase</keyword>
<evidence type="ECO:0000256" key="3">
    <source>
        <dbReference type="ARBA" id="ARBA00022692"/>
    </source>
</evidence>
<dbReference type="GO" id="GO:0016618">
    <property type="term" value="F:hydroxypyruvate reductase [NAD(P)H] activity"/>
    <property type="evidence" value="ECO:0007669"/>
    <property type="project" value="TreeGrafter"/>
</dbReference>
<keyword evidence="3 8" id="KW-0812">Transmembrane</keyword>
<accession>A0A1I5CHF4</accession>
<dbReference type="GO" id="GO:0030267">
    <property type="term" value="F:glyoxylate reductase (NADPH) activity"/>
    <property type="evidence" value="ECO:0007669"/>
    <property type="project" value="TreeGrafter"/>
</dbReference>
<dbReference type="GO" id="GO:0005829">
    <property type="term" value="C:cytosol"/>
    <property type="evidence" value="ECO:0007669"/>
    <property type="project" value="TreeGrafter"/>
</dbReference>
<evidence type="ECO:0000313" key="13">
    <source>
        <dbReference type="Proteomes" id="UP000199036"/>
    </source>
</evidence>
<feature type="domain" description="D-isomer specific 2-hydroxyacid dehydrogenase catalytic" evidence="9">
    <location>
        <begin position="30"/>
        <end position="314"/>
    </location>
</feature>
<dbReference type="InterPro" id="IPR006139">
    <property type="entry name" value="D-isomer_2_OHA_DH_cat_dom"/>
</dbReference>
<evidence type="ECO:0000313" key="12">
    <source>
        <dbReference type="EMBL" id="SFN86428.1"/>
    </source>
</evidence>
<dbReference type="Pfam" id="PF02826">
    <property type="entry name" value="2-Hacid_dh_C"/>
    <property type="match status" value="1"/>
</dbReference>
<dbReference type="InterPro" id="IPR006140">
    <property type="entry name" value="D-isomer_DH_NAD-bd"/>
</dbReference>
<dbReference type="Pfam" id="PF05154">
    <property type="entry name" value="TM2"/>
    <property type="match status" value="1"/>
</dbReference>
<evidence type="ECO:0000256" key="5">
    <source>
        <dbReference type="ARBA" id="ARBA00023002"/>
    </source>
</evidence>
<dbReference type="Gene3D" id="3.40.50.720">
    <property type="entry name" value="NAD(P)-binding Rossmann-like Domain"/>
    <property type="match status" value="2"/>
</dbReference>
<reference evidence="13" key="1">
    <citation type="submission" date="2016-10" db="EMBL/GenBank/DDBJ databases">
        <authorList>
            <person name="Varghese N."/>
            <person name="Submissions S."/>
        </authorList>
    </citation>
    <scope>NUCLEOTIDE SEQUENCE [LARGE SCALE GENOMIC DNA]</scope>
    <source>
        <strain evidence="13">DS-12</strain>
    </source>
</reference>
<proteinExistence type="inferred from homology"/>
<feature type="transmembrane region" description="Helical" evidence="8">
    <location>
        <begin position="402"/>
        <end position="434"/>
    </location>
</feature>
<dbReference type="AlphaFoldDB" id="A0A1I5CHF4"/>
<dbReference type="SUPFAM" id="SSF52283">
    <property type="entry name" value="Formate/glycerate dehydrogenase catalytic domain-like"/>
    <property type="match status" value="1"/>
</dbReference>
<protein>
    <submittedName>
        <fullName evidence="12">Phosphoglycerate dehydrogenase</fullName>
    </submittedName>
</protein>
<evidence type="ECO:0000256" key="7">
    <source>
        <dbReference type="RuleBase" id="RU003719"/>
    </source>
</evidence>
<dbReference type="InterPro" id="IPR036291">
    <property type="entry name" value="NAD(P)-bd_dom_sf"/>
</dbReference>
<organism evidence="12 13">
    <name type="scientific">Paenimyroides ummariense</name>
    <dbReference type="NCBI Taxonomy" id="913024"/>
    <lineage>
        <taxon>Bacteria</taxon>
        <taxon>Pseudomonadati</taxon>
        <taxon>Bacteroidota</taxon>
        <taxon>Flavobacteriia</taxon>
        <taxon>Flavobacteriales</taxon>
        <taxon>Flavobacteriaceae</taxon>
        <taxon>Paenimyroides</taxon>
    </lineage>
</organism>
<evidence type="ECO:0000259" key="11">
    <source>
        <dbReference type="Pfam" id="PF05154"/>
    </source>
</evidence>
<dbReference type="PANTHER" id="PTHR10996:SF257">
    <property type="entry name" value="GLYOXYLATE REDUCTASE 1"/>
    <property type="match status" value="1"/>
</dbReference>
<dbReference type="Proteomes" id="UP000199036">
    <property type="component" value="Unassembled WGS sequence"/>
</dbReference>
<feature type="transmembrane region" description="Helical" evidence="8">
    <location>
        <begin position="377"/>
        <end position="396"/>
    </location>
</feature>
<dbReference type="STRING" id="913024.SAMN05421741_11280"/>
<evidence type="ECO:0000256" key="6">
    <source>
        <dbReference type="ARBA" id="ARBA00023136"/>
    </source>
</evidence>
<sequence>MKILHLDKNHPLLIEQLTVAGFENDENYYAPKDAIEQIIHQYDGIVLRSRFKIDRAFLDAATNLKFIGRVGAGLENIDCEYAEQKGIKLIAAPEGNKTAVAEHALGMLLNLMNKLSYADKEVRSGIWKREENRGIEIEGKTIGIIGYGNMGKAFAQRLKGFNCKVICYDIKPHMGDANAQQVSLDYLQLHSDIVSLHTPETPETHHYVNKNLINGFAKSFWLINTARGKSVCTDDLVDALKSGKIKGAGLDVLEYEKSSFENMFSDNELPDAFRYLITAENVLLSPHIAGWTIESKEKLAQVIVDKIIAIFNKNNNLIVMENQNSEERKEEQWHTGRTQSNFNQQQNQYNDQQNYYQQQNQYQQSPPYLQEANSKKILAGILAIILGHLGIHKFVLGYNTEGIILLVLGLVGYVTACFLIGYFILAATTIIGLVEGIIYLTKSDIDFYNTYIRNRKPWF</sequence>
<gene>
    <name evidence="12" type="ORF">SAMN05421741_11280</name>
</gene>